<gene>
    <name evidence="2" type="ORF">US31_C0004G0059</name>
</gene>
<accession>A0A0G0FL07</accession>
<name>A0A0G0FL07_9BACT</name>
<dbReference type="EMBL" id="LBSM01000004">
    <property type="protein sequence ID" value="KKQ18497.1"/>
    <property type="molecule type" value="Genomic_DNA"/>
</dbReference>
<dbReference type="PANTHER" id="PTHR10859:SF91">
    <property type="entry name" value="DOLICHYL-PHOSPHATE BETA-GLUCOSYLTRANSFERASE"/>
    <property type="match status" value="1"/>
</dbReference>
<reference evidence="2 3" key="1">
    <citation type="journal article" date="2015" name="Nature">
        <title>rRNA introns, odd ribosomes, and small enigmatic genomes across a large radiation of phyla.</title>
        <authorList>
            <person name="Brown C.T."/>
            <person name="Hug L.A."/>
            <person name="Thomas B.C."/>
            <person name="Sharon I."/>
            <person name="Castelle C.J."/>
            <person name="Singh A."/>
            <person name="Wilkins M.J."/>
            <person name="Williams K.H."/>
            <person name="Banfield J.F."/>
        </authorList>
    </citation>
    <scope>NUCLEOTIDE SEQUENCE [LARGE SCALE GENOMIC DNA]</scope>
</reference>
<comment type="caution">
    <text evidence="2">The sequence shown here is derived from an EMBL/GenBank/DDBJ whole genome shotgun (WGS) entry which is preliminary data.</text>
</comment>
<proteinExistence type="predicted"/>
<organism evidence="2 3">
    <name type="scientific">Berkelbacteria bacterium GW2011_GWA1_36_9</name>
    <dbReference type="NCBI Taxonomy" id="1618331"/>
    <lineage>
        <taxon>Bacteria</taxon>
        <taxon>Candidatus Berkelbacteria</taxon>
    </lineage>
</organism>
<feature type="domain" description="Glycosyltransferase 2-like" evidence="1">
    <location>
        <begin position="6"/>
        <end position="168"/>
    </location>
</feature>
<dbReference type="InterPro" id="IPR001173">
    <property type="entry name" value="Glyco_trans_2-like"/>
</dbReference>
<dbReference type="PANTHER" id="PTHR10859">
    <property type="entry name" value="GLYCOSYL TRANSFERASE"/>
    <property type="match status" value="1"/>
</dbReference>
<dbReference type="Proteomes" id="UP000034508">
    <property type="component" value="Unassembled WGS sequence"/>
</dbReference>
<dbReference type="GO" id="GO:0016740">
    <property type="term" value="F:transferase activity"/>
    <property type="evidence" value="ECO:0007669"/>
    <property type="project" value="UniProtKB-KW"/>
</dbReference>
<dbReference type="Pfam" id="PF00535">
    <property type="entry name" value="Glycos_transf_2"/>
    <property type="match status" value="1"/>
</dbReference>
<evidence type="ECO:0000313" key="2">
    <source>
        <dbReference type="EMBL" id="KKQ18497.1"/>
    </source>
</evidence>
<dbReference type="AlphaFoldDB" id="A0A0G0FL07"/>
<keyword evidence="2" id="KW-0808">Transferase</keyword>
<dbReference type="GO" id="GO:0006487">
    <property type="term" value="P:protein N-linked glycosylation"/>
    <property type="evidence" value="ECO:0007669"/>
    <property type="project" value="TreeGrafter"/>
</dbReference>
<sequence length="247" mass="27520">MEVKLSVVIPAYNEAKNLQGGSLDEVEAYFKKQNYSYEVLIVDDGSTDATCELITRKIKDKKNFKLIKNPHGGKAIAVMSGLLKSLGDVAIFTDMDQATPIDQVEKFFPKFEEGFDIIIGSRQGRSGAPLVRKAMATGYSAVRRLILGLPFSDTQCGFKGFNRQAINGIFPYLLSTWEKRKIGGAAVNAGFDVETLFLARKKGFRIAEVQVSWRHVGSERVQAINDSIEAVKDIFRIRLNDLQGKYK</sequence>
<evidence type="ECO:0000313" key="3">
    <source>
        <dbReference type="Proteomes" id="UP000034508"/>
    </source>
</evidence>
<evidence type="ECO:0000259" key="1">
    <source>
        <dbReference type="Pfam" id="PF00535"/>
    </source>
</evidence>
<dbReference type="Gene3D" id="3.90.550.10">
    <property type="entry name" value="Spore Coat Polysaccharide Biosynthesis Protein SpsA, Chain A"/>
    <property type="match status" value="1"/>
</dbReference>
<dbReference type="SUPFAM" id="SSF53448">
    <property type="entry name" value="Nucleotide-diphospho-sugar transferases"/>
    <property type="match status" value="1"/>
</dbReference>
<dbReference type="InterPro" id="IPR029044">
    <property type="entry name" value="Nucleotide-diphossugar_trans"/>
</dbReference>
<protein>
    <submittedName>
        <fullName evidence="2">Glycosyl transferase family 2</fullName>
    </submittedName>
</protein>